<dbReference type="Pfam" id="PF13419">
    <property type="entry name" value="HAD_2"/>
    <property type="match status" value="1"/>
</dbReference>
<dbReference type="InterPro" id="IPR036412">
    <property type="entry name" value="HAD-like_sf"/>
</dbReference>
<dbReference type="RefSeq" id="WP_232323194.1">
    <property type="nucleotide sequence ID" value="NZ_JBHSOJ010000015.1"/>
</dbReference>
<feature type="transmembrane region" description="Helical" evidence="1">
    <location>
        <begin position="120"/>
        <end position="138"/>
    </location>
</feature>
<evidence type="ECO:0000313" key="3">
    <source>
        <dbReference type="Proteomes" id="UP001596110"/>
    </source>
</evidence>
<dbReference type="InterPro" id="IPR023198">
    <property type="entry name" value="PGP-like_dom2"/>
</dbReference>
<evidence type="ECO:0000256" key="1">
    <source>
        <dbReference type="SAM" id="Phobius"/>
    </source>
</evidence>
<evidence type="ECO:0000313" key="2">
    <source>
        <dbReference type="EMBL" id="MFC5630669.1"/>
    </source>
</evidence>
<dbReference type="InterPro" id="IPR023214">
    <property type="entry name" value="HAD_sf"/>
</dbReference>
<proteinExistence type="predicted"/>
<dbReference type="Gene3D" id="1.10.150.240">
    <property type="entry name" value="Putative phosphatase, domain 2"/>
    <property type="match status" value="1"/>
</dbReference>
<reference evidence="3" key="1">
    <citation type="journal article" date="2019" name="Int. J. Syst. Evol. Microbiol.">
        <title>The Global Catalogue of Microorganisms (GCM) 10K type strain sequencing project: providing services to taxonomists for standard genome sequencing and annotation.</title>
        <authorList>
            <consortium name="The Broad Institute Genomics Platform"/>
            <consortium name="The Broad Institute Genome Sequencing Center for Infectious Disease"/>
            <person name="Wu L."/>
            <person name="Ma J."/>
        </authorList>
    </citation>
    <scope>NUCLEOTIDE SEQUENCE [LARGE SCALE GENOMIC DNA]</scope>
    <source>
        <strain evidence="3">DT43</strain>
    </source>
</reference>
<comment type="caution">
    <text evidence="2">The sequence shown here is derived from an EMBL/GenBank/DDBJ whole genome shotgun (WGS) entry which is preliminary data.</text>
</comment>
<keyword evidence="1" id="KW-0812">Transmembrane</keyword>
<dbReference type="Proteomes" id="UP001596110">
    <property type="component" value="Unassembled WGS sequence"/>
</dbReference>
<dbReference type="Gene3D" id="3.40.50.1000">
    <property type="entry name" value="HAD superfamily/HAD-like"/>
    <property type="match status" value="1"/>
</dbReference>
<keyword evidence="3" id="KW-1185">Reference proteome</keyword>
<organism evidence="2 3">
    <name type="scientific">Streptococcus caledonicus</name>
    <dbReference type="NCBI Taxonomy" id="2614158"/>
    <lineage>
        <taxon>Bacteria</taxon>
        <taxon>Bacillati</taxon>
        <taxon>Bacillota</taxon>
        <taxon>Bacilli</taxon>
        <taxon>Lactobacillales</taxon>
        <taxon>Streptococcaceae</taxon>
        <taxon>Streptococcus</taxon>
    </lineage>
</organism>
<keyword evidence="1" id="KW-0472">Membrane</keyword>
<keyword evidence="1" id="KW-1133">Transmembrane helix</keyword>
<dbReference type="EMBL" id="JBHSOJ010000015">
    <property type="protein sequence ID" value="MFC5630669.1"/>
    <property type="molecule type" value="Genomic_DNA"/>
</dbReference>
<protein>
    <submittedName>
        <fullName evidence="2">HAD hydrolase-like protein</fullName>
    </submittedName>
</protein>
<gene>
    <name evidence="2" type="ORF">ACFPQ3_03505</name>
</gene>
<dbReference type="SUPFAM" id="SSF56784">
    <property type="entry name" value="HAD-like"/>
    <property type="match status" value="1"/>
</dbReference>
<accession>A0ABW0UEC3</accession>
<dbReference type="InterPro" id="IPR041492">
    <property type="entry name" value="HAD_2"/>
</dbReference>
<name>A0ABW0UEC3_9STRE</name>
<sequence length="142" mass="16625">MPRPKMTRTFIGPPLEDSFRQYVDDVDKAVTVYRDYYKNIGVFDVKLYPCIEQLLKELVANHFNLYITSSKNEPMIHVMLKHLNIDRFFTGIYGHTCDRNNKIKVIEACLLSENINQKMLLLLVILNLILLEVKIIILKHST</sequence>